<evidence type="ECO:0000313" key="2">
    <source>
        <dbReference type="Proteomes" id="UP001596445"/>
    </source>
</evidence>
<proteinExistence type="predicted"/>
<dbReference type="GeneID" id="76629076"/>
<sequence length="71" mass="7488">MSDAEIETQGGVTVTLDADDLNHLLTHGRAVVCKDAGPLEIKIKADGKVRHQVVLDDGHGESEVIAGGEQQ</sequence>
<comment type="caution">
    <text evidence="1">The sequence shown here is derived from an EMBL/GenBank/DDBJ whole genome shotgun (WGS) entry which is preliminary data.</text>
</comment>
<gene>
    <name evidence="1" type="ORF">ACFQQG_02460</name>
</gene>
<dbReference type="Proteomes" id="UP001596445">
    <property type="component" value="Unassembled WGS sequence"/>
</dbReference>
<protein>
    <recommendedName>
        <fullName evidence="3">Halobacterial output domain-containing protein</fullName>
    </recommendedName>
</protein>
<accession>A0ABD5VVZ7</accession>
<dbReference type="EMBL" id="JBHSZI010000001">
    <property type="protein sequence ID" value="MFC7057250.1"/>
    <property type="molecule type" value="Genomic_DNA"/>
</dbReference>
<dbReference type="RefSeq" id="WP_267162977.1">
    <property type="nucleotide sequence ID" value="NZ_CP112972.1"/>
</dbReference>
<keyword evidence="2" id="KW-1185">Reference proteome</keyword>
<evidence type="ECO:0000313" key="1">
    <source>
        <dbReference type="EMBL" id="MFC7057250.1"/>
    </source>
</evidence>
<dbReference type="AlphaFoldDB" id="A0ABD5VVZ7"/>
<evidence type="ECO:0008006" key="3">
    <source>
        <dbReference type="Google" id="ProtNLM"/>
    </source>
</evidence>
<name>A0ABD5VVZ7_9EURY</name>
<organism evidence="1 2">
    <name type="scientific">Halovenus salina</name>
    <dbReference type="NCBI Taxonomy" id="1510225"/>
    <lineage>
        <taxon>Archaea</taxon>
        <taxon>Methanobacteriati</taxon>
        <taxon>Methanobacteriota</taxon>
        <taxon>Stenosarchaea group</taxon>
        <taxon>Halobacteria</taxon>
        <taxon>Halobacteriales</taxon>
        <taxon>Haloarculaceae</taxon>
        <taxon>Halovenus</taxon>
    </lineage>
</organism>
<reference evidence="1 2" key="1">
    <citation type="journal article" date="2019" name="Int. J. Syst. Evol. Microbiol.">
        <title>The Global Catalogue of Microorganisms (GCM) 10K type strain sequencing project: providing services to taxonomists for standard genome sequencing and annotation.</title>
        <authorList>
            <consortium name="The Broad Institute Genomics Platform"/>
            <consortium name="The Broad Institute Genome Sequencing Center for Infectious Disease"/>
            <person name="Wu L."/>
            <person name="Ma J."/>
        </authorList>
    </citation>
    <scope>NUCLEOTIDE SEQUENCE [LARGE SCALE GENOMIC DNA]</scope>
    <source>
        <strain evidence="1 2">JCM 30072</strain>
    </source>
</reference>